<keyword evidence="3" id="KW-0998">Cell outer membrane</keyword>
<evidence type="ECO:0000256" key="4">
    <source>
        <dbReference type="PROSITE-ProRule" id="PRU00473"/>
    </source>
</evidence>
<organism evidence="7 8">
    <name type="scientific">Lacinutrix gracilariae</name>
    <dbReference type="NCBI Taxonomy" id="1747198"/>
    <lineage>
        <taxon>Bacteria</taxon>
        <taxon>Pseudomonadati</taxon>
        <taxon>Bacteroidota</taxon>
        <taxon>Flavobacteriia</taxon>
        <taxon>Flavobacteriales</taxon>
        <taxon>Flavobacteriaceae</taxon>
        <taxon>Lacinutrix</taxon>
    </lineage>
</organism>
<sequence>MKKTVIYILLFLGSFCALAQEKLTHEVYFETDDFHVLSTEENRLLLFISGLDGIDIEKISIYGFCDDRGSQNYNLALSQKRANAIKTVFSNNEIDESLISNVDGKGEVLLKIIKENQIDKIRGLNRKVEIIVTKQLPKNKVEEKPKDTIPRPKNLKTTQDIVNGNVQEGDKIRLDNIYFKTGYPTLAKGSINTLKEIATILVEQDNIYFSIEGHVCCTQNSRDAVNRKTNKRDLSLARAKFIYDYLLKKGVSKRRMRYIGMRRKFPLGGDPKFDRRVEILITHVAEKR</sequence>
<comment type="subcellular location">
    <subcellularLocation>
        <location evidence="1">Cell outer membrane</location>
    </subcellularLocation>
</comment>
<dbReference type="InterPro" id="IPR006665">
    <property type="entry name" value="OmpA-like"/>
</dbReference>
<proteinExistence type="predicted"/>
<evidence type="ECO:0000256" key="2">
    <source>
        <dbReference type="ARBA" id="ARBA00023136"/>
    </source>
</evidence>
<feature type="chain" id="PRO_5045222453" evidence="5">
    <location>
        <begin position="20"/>
        <end position="288"/>
    </location>
</feature>
<dbReference type="EMBL" id="JBHULM010000011">
    <property type="protein sequence ID" value="MFD2542940.1"/>
    <property type="molecule type" value="Genomic_DNA"/>
</dbReference>
<dbReference type="InterPro" id="IPR050330">
    <property type="entry name" value="Bact_OuterMem_StrucFunc"/>
</dbReference>
<dbReference type="CDD" id="cd07185">
    <property type="entry name" value="OmpA_C-like"/>
    <property type="match status" value="2"/>
</dbReference>
<dbReference type="InterPro" id="IPR006664">
    <property type="entry name" value="OMP_bac"/>
</dbReference>
<keyword evidence="8" id="KW-1185">Reference proteome</keyword>
<dbReference type="Pfam" id="PF00691">
    <property type="entry name" value="OmpA"/>
    <property type="match status" value="2"/>
</dbReference>
<evidence type="ECO:0000256" key="1">
    <source>
        <dbReference type="ARBA" id="ARBA00004442"/>
    </source>
</evidence>
<evidence type="ECO:0000256" key="5">
    <source>
        <dbReference type="SAM" id="SignalP"/>
    </source>
</evidence>
<dbReference type="PANTHER" id="PTHR30329:SF21">
    <property type="entry name" value="LIPOPROTEIN YIAD-RELATED"/>
    <property type="match status" value="1"/>
</dbReference>
<keyword evidence="2 4" id="KW-0472">Membrane</keyword>
<dbReference type="InterPro" id="IPR036737">
    <property type="entry name" value="OmpA-like_sf"/>
</dbReference>
<keyword evidence="5" id="KW-0732">Signal</keyword>
<accession>A0ABW5K400</accession>
<name>A0ABW5K400_9FLAO</name>
<evidence type="ECO:0000313" key="7">
    <source>
        <dbReference type="EMBL" id="MFD2542940.1"/>
    </source>
</evidence>
<feature type="signal peptide" evidence="5">
    <location>
        <begin position="1"/>
        <end position="19"/>
    </location>
</feature>
<evidence type="ECO:0000259" key="6">
    <source>
        <dbReference type="PROSITE" id="PS51123"/>
    </source>
</evidence>
<comment type="caution">
    <text evidence="7">The sequence shown here is derived from an EMBL/GenBank/DDBJ whole genome shotgun (WGS) entry which is preliminary data.</text>
</comment>
<dbReference type="Proteomes" id="UP001597467">
    <property type="component" value="Unassembled WGS sequence"/>
</dbReference>
<dbReference type="Gene3D" id="3.30.1330.60">
    <property type="entry name" value="OmpA-like domain"/>
    <property type="match status" value="2"/>
</dbReference>
<protein>
    <submittedName>
        <fullName evidence="7">OmpA family protein</fullName>
    </submittedName>
</protein>
<dbReference type="RefSeq" id="WP_379904327.1">
    <property type="nucleotide sequence ID" value="NZ_JBHULM010000011.1"/>
</dbReference>
<reference evidence="8" key="1">
    <citation type="journal article" date="2019" name="Int. J. Syst. Evol. Microbiol.">
        <title>The Global Catalogue of Microorganisms (GCM) 10K type strain sequencing project: providing services to taxonomists for standard genome sequencing and annotation.</title>
        <authorList>
            <consortium name="The Broad Institute Genomics Platform"/>
            <consortium name="The Broad Institute Genome Sequencing Center for Infectious Disease"/>
            <person name="Wu L."/>
            <person name="Ma J."/>
        </authorList>
    </citation>
    <scope>NUCLEOTIDE SEQUENCE [LARGE SCALE GENOMIC DNA]</scope>
    <source>
        <strain evidence="8">KCTC 42808</strain>
    </source>
</reference>
<gene>
    <name evidence="7" type="ORF">ACFSSB_11475</name>
</gene>
<dbReference type="PROSITE" id="PS51123">
    <property type="entry name" value="OMPA_2"/>
    <property type="match status" value="2"/>
</dbReference>
<feature type="domain" description="OmpA-like" evidence="6">
    <location>
        <begin position="16"/>
        <end position="136"/>
    </location>
</feature>
<dbReference type="PRINTS" id="PR01021">
    <property type="entry name" value="OMPADOMAIN"/>
</dbReference>
<dbReference type="PANTHER" id="PTHR30329">
    <property type="entry name" value="STATOR ELEMENT OF FLAGELLAR MOTOR COMPLEX"/>
    <property type="match status" value="1"/>
</dbReference>
<feature type="domain" description="OmpA-like" evidence="6">
    <location>
        <begin position="166"/>
        <end position="288"/>
    </location>
</feature>
<dbReference type="SUPFAM" id="SSF103088">
    <property type="entry name" value="OmpA-like"/>
    <property type="match status" value="2"/>
</dbReference>
<evidence type="ECO:0000313" key="8">
    <source>
        <dbReference type="Proteomes" id="UP001597467"/>
    </source>
</evidence>
<evidence type="ECO:0000256" key="3">
    <source>
        <dbReference type="ARBA" id="ARBA00023237"/>
    </source>
</evidence>